<keyword evidence="2" id="KW-1185">Reference proteome</keyword>
<name>A0AAN9KAC8_CANGL</name>
<evidence type="ECO:0000313" key="2">
    <source>
        <dbReference type="Proteomes" id="UP001367508"/>
    </source>
</evidence>
<organism evidence="1 2">
    <name type="scientific">Canavalia gladiata</name>
    <name type="common">Sword bean</name>
    <name type="synonym">Dolichos gladiatus</name>
    <dbReference type="NCBI Taxonomy" id="3824"/>
    <lineage>
        <taxon>Eukaryota</taxon>
        <taxon>Viridiplantae</taxon>
        <taxon>Streptophyta</taxon>
        <taxon>Embryophyta</taxon>
        <taxon>Tracheophyta</taxon>
        <taxon>Spermatophyta</taxon>
        <taxon>Magnoliopsida</taxon>
        <taxon>eudicotyledons</taxon>
        <taxon>Gunneridae</taxon>
        <taxon>Pentapetalae</taxon>
        <taxon>rosids</taxon>
        <taxon>fabids</taxon>
        <taxon>Fabales</taxon>
        <taxon>Fabaceae</taxon>
        <taxon>Papilionoideae</taxon>
        <taxon>50 kb inversion clade</taxon>
        <taxon>NPAAA clade</taxon>
        <taxon>indigoferoid/millettioid clade</taxon>
        <taxon>Phaseoleae</taxon>
        <taxon>Canavalia</taxon>
    </lineage>
</organism>
<dbReference type="EMBL" id="JAYMYQ010000009">
    <property type="protein sequence ID" value="KAK7312976.1"/>
    <property type="molecule type" value="Genomic_DNA"/>
</dbReference>
<protein>
    <submittedName>
        <fullName evidence="1">Uncharacterized protein</fullName>
    </submittedName>
</protein>
<evidence type="ECO:0000313" key="1">
    <source>
        <dbReference type="EMBL" id="KAK7312976.1"/>
    </source>
</evidence>
<proteinExistence type="predicted"/>
<sequence>MNGQETCLGPYGEFRSITCDLNFGILLNPLLYFGQSVEGVCFDPRLVARILPHHQGLMLSLKNIRNSRLTLKPRSAILSKSRYLLLEFSDLSKIAENFSHLLDHLDNAVSLLSKSGVNTPRTLVLHPNPIISKGWVALRHSLVYFRGQPVGAIAALDGADEKVNYGQDLKQLNDVYRFKTEGMDSIGFPGINRGDAFKDGAATRDDLGQFFYSFWLQPLSRLDNPKLKNVPLNIIQQANMSWEIILKIRFPLLHLKFMTRKLPSDRVFRSHLVMKGIHLPTVLTPRSALISVDPPKRKLCGLDAKAKWKIIRFQYPCHSLARLDACHDRQRARDDLLRQVVLPLLVLTGLHFACLNRGRDLAGIFGCEGAWSKPPTTRAPGPSLPPPFSFCDSPSAGCLYWCRVEIENRIIKDLNVASGDRRRDVRLARDLPWFQLLPHRMPRVFSL</sequence>
<dbReference type="AlphaFoldDB" id="A0AAN9KAC8"/>
<comment type="caution">
    <text evidence="1">The sequence shown here is derived from an EMBL/GenBank/DDBJ whole genome shotgun (WGS) entry which is preliminary data.</text>
</comment>
<accession>A0AAN9KAC8</accession>
<gene>
    <name evidence="1" type="ORF">VNO77_37271</name>
</gene>
<reference evidence="1 2" key="1">
    <citation type="submission" date="2024-01" db="EMBL/GenBank/DDBJ databases">
        <title>The genomes of 5 underutilized Papilionoideae crops provide insights into root nodulation and disease resistanc.</title>
        <authorList>
            <person name="Jiang F."/>
        </authorList>
    </citation>
    <scope>NUCLEOTIDE SEQUENCE [LARGE SCALE GENOMIC DNA]</scope>
    <source>
        <strain evidence="1">LVBAO_FW01</strain>
        <tissue evidence="1">Leaves</tissue>
    </source>
</reference>
<dbReference type="Proteomes" id="UP001367508">
    <property type="component" value="Unassembled WGS sequence"/>
</dbReference>